<keyword evidence="3" id="KW-1185">Reference proteome</keyword>
<dbReference type="Gene3D" id="3.30.930.10">
    <property type="entry name" value="Bira Bifunctional Protein, Domain 2"/>
    <property type="match status" value="1"/>
</dbReference>
<dbReference type="AlphaFoldDB" id="A0A1U9QZ96"/>
<gene>
    <name evidence="2" type="ORF">BBN63_28700</name>
</gene>
<dbReference type="PROSITE" id="PS50862">
    <property type="entry name" value="AA_TRNA_LIGASE_II"/>
    <property type="match status" value="1"/>
</dbReference>
<dbReference type="InterPro" id="IPR006195">
    <property type="entry name" value="aa-tRNA-synth_II"/>
</dbReference>
<reference evidence="2 3" key="1">
    <citation type="submission" date="2016-11" db="EMBL/GenBank/DDBJ databases">
        <title>Complete genome sequence of Streptomyces niveus SCSIO 3406.</title>
        <authorList>
            <person name="Zhu Q."/>
            <person name="Cheng W."/>
            <person name="Song Y."/>
            <person name="Li Q."/>
            <person name="Ju J."/>
        </authorList>
    </citation>
    <scope>NUCLEOTIDE SEQUENCE [LARGE SCALE GENOMIC DNA]</scope>
    <source>
        <strain evidence="2 3">SCSIO 3406</strain>
    </source>
</reference>
<evidence type="ECO:0000313" key="3">
    <source>
        <dbReference type="Proteomes" id="UP000189677"/>
    </source>
</evidence>
<name>A0A1U9QZ96_STRNV</name>
<dbReference type="InterPro" id="IPR045864">
    <property type="entry name" value="aa-tRNA-synth_II/BPL/LPL"/>
</dbReference>
<proteinExistence type="predicted"/>
<evidence type="ECO:0000313" key="2">
    <source>
        <dbReference type="EMBL" id="AQU69576.1"/>
    </source>
</evidence>
<evidence type="ECO:0000259" key="1">
    <source>
        <dbReference type="PROSITE" id="PS50862"/>
    </source>
</evidence>
<accession>A0A1U9QZ96</accession>
<dbReference type="SUPFAM" id="SSF55681">
    <property type="entry name" value="Class II aaRS and biotin synthetases"/>
    <property type="match status" value="1"/>
</dbReference>
<dbReference type="EMBL" id="CP018047">
    <property type="protein sequence ID" value="AQU69576.1"/>
    <property type="molecule type" value="Genomic_DNA"/>
</dbReference>
<protein>
    <recommendedName>
        <fullName evidence="1">Aminoacyl-transfer RNA synthetases class-II family profile domain-containing protein</fullName>
    </recommendedName>
</protein>
<dbReference type="KEGG" id="snw:BBN63_28700"/>
<dbReference type="Proteomes" id="UP000189677">
    <property type="component" value="Chromosome"/>
</dbReference>
<sequence>MPRYSIPLSPEVPAAMENELAKRVYYVSSEIQEFQLVRGGDAAFVVGVEITTDREMDPVELGRKLGVVVRRDVLPQASLPEASVVWRSPEEPAPARVEFSELERAGIVVRMGEGAFATGELFTDLLARLDDRIRRIAVDQFGALSYRYPTLVSTEVLRKAGYLDSFPQFLMTASRFHSDTDAYQDFASGLATADHQSNFIDSFSEHSGYCLPPTMCYHTYHQYTGQEIGATGAVVTSRGKSFRFESRYHHSLERLWDFTIREIVFLGSRETVVEERQKFMDAACALMTELRLAGHVEVANDPFFSNEMTAERVMVQRVLEMKYELRLPVAGGRTAAVGSFNIHGSNFGEAFGMTLPTGGPAHSACVGFGLERLAYAFLCRHGADPADWPAF</sequence>
<feature type="domain" description="Aminoacyl-transfer RNA synthetases class-II family profile" evidence="1">
    <location>
        <begin position="239"/>
        <end position="385"/>
    </location>
</feature>
<organism evidence="2 3">
    <name type="scientific">Streptomyces niveus</name>
    <name type="common">Streptomyces spheroides</name>
    <dbReference type="NCBI Taxonomy" id="193462"/>
    <lineage>
        <taxon>Bacteria</taxon>
        <taxon>Bacillati</taxon>
        <taxon>Actinomycetota</taxon>
        <taxon>Actinomycetes</taxon>
        <taxon>Kitasatosporales</taxon>
        <taxon>Streptomycetaceae</taxon>
        <taxon>Streptomyces</taxon>
    </lineage>
</organism>